<feature type="domain" description="OmpA-like" evidence="8">
    <location>
        <begin position="1986"/>
        <end position="2103"/>
    </location>
</feature>
<keyword evidence="5 7" id="KW-0472">Membrane</keyword>
<dbReference type="Gene3D" id="2.60.40.740">
    <property type="match status" value="2"/>
</dbReference>
<dbReference type="InterPro" id="IPR006664">
    <property type="entry name" value="OMP_bac"/>
</dbReference>
<dbReference type="Gene3D" id="3.30.1330.60">
    <property type="entry name" value="OmpA-like domain"/>
    <property type="match status" value="1"/>
</dbReference>
<evidence type="ECO:0000256" key="4">
    <source>
        <dbReference type="ARBA" id="ARBA00022729"/>
    </source>
</evidence>
<dbReference type="Gene3D" id="2.60.40.10">
    <property type="entry name" value="Immunoglobulins"/>
    <property type="match status" value="2"/>
</dbReference>
<evidence type="ECO:0000256" key="5">
    <source>
        <dbReference type="ARBA" id="ARBA00023136"/>
    </source>
</evidence>
<keyword evidence="3" id="KW-0964">Secreted</keyword>
<dbReference type="InterPro" id="IPR006665">
    <property type="entry name" value="OmpA-like"/>
</dbReference>
<dbReference type="InterPro" id="IPR013783">
    <property type="entry name" value="Ig-like_fold"/>
</dbReference>
<dbReference type="GO" id="GO:0005576">
    <property type="term" value="C:extracellular region"/>
    <property type="evidence" value="ECO:0007669"/>
    <property type="project" value="UniProtKB-SubCell"/>
</dbReference>
<evidence type="ECO:0000256" key="7">
    <source>
        <dbReference type="PROSITE-ProRule" id="PRU00473"/>
    </source>
</evidence>
<name>A0A521FKQ9_9BACT</name>
<keyword evidence="6" id="KW-0998">Cell outer membrane</keyword>
<dbReference type="PROSITE" id="PS51123">
    <property type="entry name" value="OMPA_2"/>
    <property type="match status" value="1"/>
</dbReference>
<dbReference type="InterPro" id="IPR047589">
    <property type="entry name" value="DUF11_rpt"/>
</dbReference>
<dbReference type="GO" id="GO:0009279">
    <property type="term" value="C:cell outer membrane"/>
    <property type="evidence" value="ECO:0007669"/>
    <property type="project" value="UniProtKB-SubCell"/>
</dbReference>
<evidence type="ECO:0000256" key="1">
    <source>
        <dbReference type="ARBA" id="ARBA00004442"/>
    </source>
</evidence>
<dbReference type="PRINTS" id="PR01021">
    <property type="entry name" value="OMPADOMAIN"/>
</dbReference>
<comment type="subcellular location">
    <subcellularLocation>
        <location evidence="1">Cell outer membrane</location>
    </subcellularLocation>
    <subcellularLocation>
        <location evidence="2">Secreted</location>
    </subcellularLocation>
</comment>
<dbReference type="SUPFAM" id="SSF103088">
    <property type="entry name" value="OmpA-like"/>
    <property type="match status" value="2"/>
</dbReference>
<organism evidence="9 10">
    <name type="scientific">Gracilimonas mengyeensis</name>
    <dbReference type="NCBI Taxonomy" id="1302730"/>
    <lineage>
        <taxon>Bacteria</taxon>
        <taxon>Pseudomonadati</taxon>
        <taxon>Balneolota</taxon>
        <taxon>Balneolia</taxon>
        <taxon>Balneolales</taxon>
        <taxon>Balneolaceae</taxon>
        <taxon>Gracilimonas</taxon>
    </lineage>
</organism>
<proteinExistence type="predicted"/>
<dbReference type="InterPro" id="IPR033764">
    <property type="entry name" value="Sdr_B"/>
</dbReference>
<keyword evidence="10" id="KW-1185">Reference proteome</keyword>
<dbReference type="PANTHER" id="PTHR30329">
    <property type="entry name" value="STATOR ELEMENT OF FLAGELLAR MOTOR COMPLEX"/>
    <property type="match status" value="1"/>
</dbReference>
<dbReference type="Proteomes" id="UP000317557">
    <property type="component" value="Unassembled WGS sequence"/>
</dbReference>
<evidence type="ECO:0000313" key="9">
    <source>
        <dbReference type="EMBL" id="SMO96200.1"/>
    </source>
</evidence>
<reference evidence="9 10" key="1">
    <citation type="submission" date="2017-05" db="EMBL/GenBank/DDBJ databases">
        <authorList>
            <person name="Varghese N."/>
            <person name="Submissions S."/>
        </authorList>
    </citation>
    <scope>NUCLEOTIDE SEQUENCE [LARGE SCALE GENOMIC DNA]</scope>
    <source>
        <strain evidence="9 10">DSM 21985</strain>
    </source>
</reference>
<dbReference type="Pfam" id="PF01345">
    <property type="entry name" value="DUF11"/>
    <property type="match status" value="1"/>
</dbReference>
<dbReference type="InterPro" id="IPR050330">
    <property type="entry name" value="Bact_OuterMem_StrucFunc"/>
</dbReference>
<evidence type="ECO:0000256" key="6">
    <source>
        <dbReference type="ARBA" id="ARBA00023237"/>
    </source>
</evidence>
<dbReference type="InterPro" id="IPR001434">
    <property type="entry name" value="OmcB-like_DUF11"/>
</dbReference>
<evidence type="ECO:0000256" key="3">
    <source>
        <dbReference type="ARBA" id="ARBA00022525"/>
    </source>
</evidence>
<evidence type="ECO:0000313" key="10">
    <source>
        <dbReference type="Proteomes" id="UP000317557"/>
    </source>
</evidence>
<dbReference type="CDD" id="cd07185">
    <property type="entry name" value="OmpA_C-like"/>
    <property type="match status" value="1"/>
</dbReference>
<dbReference type="EMBL" id="FXTP01000020">
    <property type="protein sequence ID" value="SMO96200.1"/>
    <property type="molecule type" value="Genomic_DNA"/>
</dbReference>
<sequence length="2373" mass="263015">MLLLLSGTFELHAQEMPLPGSEIVNQVEAFFQKLNEAENIEVHSNSVKVIVAPSPTFSLYPDQLLKEYRGRSVSLSHVLRNRGNVTSSFDLSIFNMAGDDFDLQQLEWNNRMKTISANGDTLHTTVTLGPGEQYSFSYAGLIGKEEEDRRIQSMIKIQAYSPDYGITLDNVDTVQVLLGANLDIVKEQIGTQDIQRGDTFTYSISGRNTGDVAALGRTVTIDGVAREKVVLTDSIPANLTFEEFLSFNKGTPIYQQAGAAKYEFSSTPPGDASVVNVVGIAFDSLGVNEDFRMLFDVRVNDNATGDIINIAEVSYKDPDGEVVTTAASNNVILDLPELDAEIDYFTDSNFDRTTGTSTIGQPLHLQANASACNTLRGTIERAIITIESKMTGDFEEFTATETGPNTGMFRIDQEVPTRDATQFAVVLGNEILETVEKDELEAVLTCDGLNQSGQGGSAVINAMVQVDPYGVIFDSETNEPVSGAEVRIIDVNGVTNGGNAGGLAQVRDVQGEEILDNIQTTNESGEYRFPYLLAGEYRIEVAPPEGYTFVSELSIDQLPSDRSLDSLASYGKSFSLTGDPKGIDVDIPVDPKSTGVLFVEKTVNKKEAEIGDFLYYTINIRSEAVNTVNNLTLTDNLPFGFEYEKGTAQLDGESIEDPEGGKGPELKFEIGDINPGSSMELIYKVHIGAGSERGNGINVAIARSDEAIVKVSNQAQVKVEVTGGVFSDEGLIIGNVFLDCDRDGMQDANETGVPGVRLYLENGNYIITDADGKYTFYGVKPNKHVLKIDNYSLPDGSELEAVDNRHANDPSSRFVDLKKGEMHRADFAVCNCTEGVLNNIDTRKEAFGAGRNEVLNDVSKNFNLREQRTSNNRQAAGVVGDAKVPKIQSAKEAADAKTASPDSTSIITEDSTVVALDNMEMGLLNASADLGFLNVADGDTLDARQFTFQAKGKLGARFEMKVNGEIIENDKIGQRSAAKNRDLQAWEFVSIELNKGKNTVQLRERDPFGNLRDSVEVSVYAPGELKKLKVTVPENHVSADGVSAAVVRVEVLDQEGIRIGSKIDITLDASLGEWQVEDNQPKTPGTQTSVVGGVTDFKLKSTIEPKTVLVRANAGVLEGEAKVHFIPDLRPLIAAGIIEGTVRLRNPLDIRSASSDDGFERELKSLSYDMNNFTADGRISFFLKGKVSGKTLLTAGFDSEKDKENRMFRDIRPDEFYPVYGESSVKGFDAQSSSRLYIRVDRNKTYAMYGDFITQERDQDRQLGDYSRSQTGIKTHYEQDNYEVNAFGVSSASTHRLREFRGQGISRYELPDQDIIENSEIVEIVTYDRNQPEVILDVERLTRFRDYAIEPFNGAITFRAPVSSVDKEFNPQFIRITYEVENDDERYFIGGVDGKLRVVDGVVAGASYVKDNNPEEEFALTSGNLSVELNEDTRMLVEVARTNTARNGNGNAGRIELQKRGKKVDLLAQVGKAEKNFDNERATLGQGRTEAKVRGRYRFEGSTNINGEFLYSRNDTSGAEVVGGVLNVQRSLGSSINAEVGIRHTQESRAASEEIVNTNARGKITADLPFIEGASTYGEYEQDMTNTDRKMIAVGGDYRLRNIAKLYAKHEFISSAGGRYTLSSSAKRNNTLVGLDVNYMNNGQIYSEYRMADALDGRTGQAAIGVRNQFELKEGLGLNVGFERIYTVEGTPTNDGTALSTAIDYTANPNWKGTAKLEARFRKQSTTYLNSFGYGHKINRDWTFLGKNIIALTATDGVSGFSKIQQRLRVGTAFRDVDSNKLDALFRYEFKYEEDANIAPNHFRSAHVFSSHANYHPVVDWTFTGRLAAKRSVEQDEFLKSSSFLELLSGRTMYDITDRWDASINASLLANSDFTIKDYGVGIEAGYLVAKNLRLAAGFNLFGYEDEDLSENNYTQRGVYAGLSYKFDEQIFRSLAPERSKNILDESRYLICKEECGPKLTILPFHIPALDPYRLSIAEVESNYKRIEQLYFLPKQIHFNNDSTYITARSAQMLDMVATFLQSEGDYTIRITGHTDSKSSYDYNLDLSERRARAVRSYLIASGISGDKLRFEGLSYSQEIRQEKDQVDMAVNRRVELAINPEPFRARLVDQVEDLQVHPVVRGVDTWDYVFMAGHNQVPAAFNITSPELNGVQEYMANRIAMVLEDHAGLEMEIASADTIFASRIAEYLIREGVEEDRLAVTESENDSAAVFSFSDLERVEVYAQQDDIRFEKNSRVLAMMNNLLEVLQSRKDERLTEGFDRNNALPMNMDFDATAMTLSPEQKAVLARIGSFMKKYPKAKLQIQYNSSLEKGELRAEAIQTFLTDWGIESGRTYTNGSDDVPVDQLQFVYPDMQHIRLVDLDGAFKNGEDSK</sequence>
<evidence type="ECO:0000259" key="8">
    <source>
        <dbReference type="PROSITE" id="PS51123"/>
    </source>
</evidence>
<dbReference type="NCBIfam" id="TIGR01451">
    <property type="entry name" value="B_ant_repeat"/>
    <property type="match status" value="1"/>
</dbReference>
<dbReference type="InterPro" id="IPR008969">
    <property type="entry name" value="CarboxyPept-like_regulatory"/>
</dbReference>
<dbReference type="InterPro" id="IPR036737">
    <property type="entry name" value="OmpA-like_sf"/>
</dbReference>
<protein>
    <submittedName>
        <fullName evidence="9">Conserved repeat domain-containing protein</fullName>
    </submittedName>
</protein>
<dbReference type="SUPFAM" id="SSF117074">
    <property type="entry name" value="Hypothetical protein PA1324"/>
    <property type="match status" value="1"/>
</dbReference>
<accession>A0A521FKQ9</accession>
<dbReference type="Pfam" id="PF17210">
    <property type="entry name" value="SdrD_B"/>
    <property type="match status" value="1"/>
</dbReference>
<keyword evidence="4" id="KW-0732">Signal</keyword>
<dbReference type="Pfam" id="PF00691">
    <property type="entry name" value="OmpA"/>
    <property type="match status" value="1"/>
</dbReference>
<evidence type="ECO:0000256" key="2">
    <source>
        <dbReference type="ARBA" id="ARBA00004613"/>
    </source>
</evidence>
<gene>
    <name evidence="9" type="ORF">SAMN06265219_12042</name>
</gene>
<dbReference type="PANTHER" id="PTHR30329:SF21">
    <property type="entry name" value="LIPOPROTEIN YIAD-RELATED"/>
    <property type="match status" value="1"/>
</dbReference>
<dbReference type="SUPFAM" id="SSF49464">
    <property type="entry name" value="Carboxypeptidase regulatory domain-like"/>
    <property type="match status" value="1"/>
</dbReference>